<gene>
    <name evidence="9" type="ORF">ACFFJ6_05545</name>
</gene>
<sequence length="95" mass="9596">MTKTTREVCLGNVSRRDLFKVAAGAVGVAAIAGLAGSEALADNKMAKGAAQYQASPHNGQSCGKCANYIAASSTCKVVDGPVSANGWCSLYAQKG</sequence>
<keyword evidence="10" id="KW-1185">Reference proteome</keyword>
<comment type="subunit">
    <text evidence="7">Homodimer.</text>
</comment>
<dbReference type="InterPro" id="IPR000170">
    <property type="entry name" value="High_potential_FeS_prot"/>
</dbReference>
<keyword evidence="6 7" id="KW-0411">Iron-sulfur</keyword>
<evidence type="ECO:0000256" key="5">
    <source>
        <dbReference type="ARBA" id="ARBA00023004"/>
    </source>
</evidence>
<dbReference type="PROSITE" id="PS51318">
    <property type="entry name" value="TAT"/>
    <property type="match status" value="1"/>
</dbReference>
<evidence type="ECO:0000313" key="10">
    <source>
        <dbReference type="Proteomes" id="UP001589775"/>
    </source>
</evidence>
<comment type="caution">
    <text evidence="9">The sequence shown here is derived from an EMBL/GenBank/DDBJ whole genome shotgun (WGS) entry which is preliminary data.</text>
</comment>
<evidence type="ECO:0000256" key="4">
    <source>
        <dbReference type="ARBA" id="ARBA00022982"/>
    </source>
</evidence>
<dbReference type="InterPro" id="IPR036369">
    <property type="entry name" value="HIPIP_sf"/>
</dbReference>
<evidence type="ECO:0000256" key="7">
    <source>
        <dbReference type="RuleBase" id="RU000620"/>
    </source>
</evidence>
<dbReference type="Pfam" id="PF01355">
    <property type="entry name" value="HIPIP"/>
    <property type="match status" value="1"/>
</dbReference>
<evidence type="ECO:0000256" key="6">
    <source>
        <dbReference type="ARBA" id="ARBA00023014"/>
    </source>
</evidence>
<feature type="domain" description="High potential iron-sulfur proteins family profile" evidence="8">
    <location>
        <begin position="33"/>
        <end position="95"/>
    </location>
</feature>
<evidence type="ECO:0000256" key="1">
    <source>
        <dbReference type="ARBA" id="ARBA00022448"/>
    </source>
</evidence>
<name>A0ABV6ENX1_9BRAD</name>
<dbReference type="PROSITE" id="PS51373">
    <property type="entry name" value="HIPIP"/>
    <property type="match status" value="1"/>
</dbReference>
<keyword evidence="4 7" id="KW-0249">Electron transport</keyword>
<evidence type="ECO:0000313" key="9">
    <source>
        <dbReference type="EMBL" id="MFC0239918.1"/>
    </source>
</evidence>
<reference evidence="9 10" key="1">
    <citation type="submission" date="2024-09" db="EMBL/GenBank/DDBJ databases">
        <authorList>
            <person name="Sun Q."/>
            <person name="Mori K."/>
        </authorList>
    </citation>
    <scope>NUCLEOTIDE SEQUENCE [LARGE SCALE GENOMIC DNA]</scope>
    <source>
        <strain evidence="9 10">KCTC 23279</strain>
    </source>
</reference>
<evidence type="ECO:0000256" key="2">
    <source>
        <dbReference type="ARBA" id="ARBA00022485"/>
    </source>
</evidence>
<dbReference type="SUPFAM" id="SSF57652">
    <property type="entry name" value="HIPIP (high potential iron protein)"/>
    <property type="match status" value="1"/>
</dbReference>
<evidence type="ECO:0000259" key="8">
    <source>
        <dbReference type="PROSITE" id="PS51373"/>
    </source>
</evidence>
<protein>
    <recommendedName>
        <fullName evidence="7">High-potential iron-sulfur protein</fullName>
        <shortName evidence="7">HiPIP</shortName>
    </recommendedName>
</protein>
<dbReference type="Proteomes" id="UP001589775">
    <property type="component" value="Unassembled WGS sequence"/>
</dbReference>
<organism evidence="9 10">
    <name type="scientific">Rhodopseudomonas telluris</name>
    <dbReference type="NCBI Taxonomy" id="644215"/>
    <lineage>
        <taxon>Bacteria</taxon>
        <taxon>Pseudomonadati</taxon>
        <taxon>Pseudomonadota</taxon>
        <taxon>Alphaproteobacteria</taxon>
        <taxon>Hyphomicrobiales</taxon>
        <taxon>Nitrobacteraceae</taxon>
        <taxon>Rhodopseudomonas</taxon>
    </lineage>
</organism>
<dbReference type="Gene3D" id="4.10.490.10">
    <property type="entry name" value="High potential iron-sulphur protein"/>
    <property type="match status" value="1"/>
</dbReference>
<keyword evidence="5 7" id="KW-0408">Iron</keyword>
<comment type="function">
    <text evidence="7">Specific class of high-redox-potential 4Fe-4S ferredoxins. Functions in anaerobic electron transport in most purple and in some other photosynthetic bacteria and in at least one genus (Paracoccus) of halophilic, denitrifying bacteria.</text>
</comment>
<keyword evidence="1 7" id="KW-0813">Transport</keyword>
<dbReference type="EMBL" id="JBHLWM010000001">
    <property type="protein sequence ID" value="MFC0239918.1"/>
    <property type="molecule type" value="Genomic_DNA"/>
</dbReference>
<keyword evidence="3 7" id="KW-0479">Metal-binding</keyword>
<accession>A0ABV6ENX1</accession>
<comment type="similarity">
    <text evidence="7">Belongs to the high-potential iron-sulfur protein (HiPIP) family.</text>
</comment>
<evidence type="ECO:0000256" key="3">
    <source>
        <dbReference type="ARBA" id="ARBA00022723"/>
    </source>
</evidence>
<proteinExistence type="inferred from homology"/>
<keyword evidence="2 7" id="KW-0004">4Fe-4S</keyword>
<dbReference type="InterPro" id="IPR006311">
    <property type="entry name" value="TAT_signal"/>
</dbReference>
<dbReference type="RefSeq" id="WP_378385183.1">
    <property type="nucleotide sequence ID" value="NZ_JBHLWM010000001.1"/>
</dbReference>